<dbReference type="AlphaFoldDB" id="A0AAW8DIQ0"/>
<dbReference type="GO" id="GO:0004803">
    <property type="term" value="F:transposase activity"/>
    <property type="evidence" value="ECO:0007669"/>
    <property type="project" value="InterPro"/>
</dbReference>
<comment type="caution">
    <text evidence="2">The sequence shown here is derived from an EMBL/GenBank/DDBJ whole genome shotgun (WGS) entry which is preliminary data.</text>
</comment>
<dbReference type="GO" id="GO:0003677">
    <property type="term" value="F:DNA binding"/>
    <property type="evidence" value="ECO:0007669"/>
    <property type="project" value="InterPro"/>
</dbReference>
<evidence type="ECO:0000313" key="5">
    <source>
        <dbReference type="Proteomes" id="UP001242995"/>
    </source>
</evidence>
<evidence type="ECO:0000313" key="2">
    <source>
        <dbReference type="EMBL" id="MDP9905521.1"/>
    </source>
</evidence>
<dbReference type="Proteomes" id="UP001242995">
    <property type="component" value="Unassembled WGS sequence"/>
</dbReference>
<proteinExistence type="predicted"/>
<feature type="domain" description="Transposase IS116/IS110/IS902 C-terminal" evidence="1">
    <location>
        <begin position="1"/>
        <end position="72"/>
    </location>
</feature>
<evidence type="ECO:0000313" key="3">
    <source>
        <dbReference type="EMBL" id="MDQ0178739.1"/>
    </source>
</evidence>
<evidence type="ECO:0000259" key="1">
    <source>
        <dbReference type="Pfam" id="PF02371"/>
    </source>
</evidence>
<dbReference type="EMBL" id="JAUSRG010000006">
    <property type="protein sequence ID" value="MDP9905521.1"/>
    <property type="molecule type" value="Genomic_DNA"/>
</dbReference>
<dbReference type="Pfam" id="PF02371">
    <property type="entry name" value="Transposase_20"/>
    <property type="match status" value="1"/>
</dbReference>
<gene>
    <name evidence="2" type="ORF">J2S90_002492</name>
    <name evidence="3" type="ORF">J2S93_000146</name>
</gene>
<protein>
    <recommendedName>
        <fullName evidence="1">Transposase IS116/IS110/IS902 C-terminal domain-containing protein</fullName>
    </recommendedName>
</protein>
<dbReference type="InterPro" id="IPR047650">
    <property type="entry name" value="Transpos_IS110"/>
</dbReference>
<dbReference type="PANTHER" id="PTHR33055">
    <property type="entry name" value="TRANSPOSASE FOR INSERTION SEQUENCE ELEMENT IS1111A"/>
    <property type="match status" value="1"/>
</dbReference>
<organism evidence="2 5">
    <name type="scientific">Arthrobacter bambusae</name>
    <dbReference type="NCBI Taxonomy" id="1338426"/>
    <lineage>
        <taxon>Bacteria</taxon>
        <taxon>Bacillati</taxon>
        <taxon>Actinomycetota</taxon>
        <taxon>Actinomycetes</taxon>
        <taxon>Micrococcales</taxon>
        <taxon>Micrococcaceae</taxon>
        <taxon>Arthrobacter</taxon>
    </lineage>
</organism>
<evidence type="ECO:0000313" key="4">
    <source>
        <dbReference type="Proteomes" id="UP001230951"/>
    </source>
</evidence>
<dbReference type="GO" id="GO:0006313">
    <property type="term" value="P:DNA transposition"/>
    <property type="evidence" value="ECO:0007669"/>
    <property type="project" value="InterPro"/>
</dbReference>
<dbReference type="EMBL" id="JAUSTF010000001">
    <property type="protein sequence ID" value="MDQ0178739.1"/>
    <property type="molecule type" value="Genomic_DNA"/>
</dbReference>
<keyword evidence="4" id="KW-1185">Reference proteome</keyword>
<name>A0AAW8DIQ0_9MICC</name>
<sequence length="172" mass="19455">MASQLLVTVGDNPDRIGSEPQFAALVGVAPIPASSGKTTRHRLSRGGDRNANRALHHVVLVRRSSCRRTRDYVNKRTAEGKSEREIMRCLKRYVAREIYRQITNPQPAPSNADLRQQRTKLGFTINAAASQLSQWPSVISRLERGLIRNDSLAATYRQWLIDRATQNANWHQ</sequence>
<dbReference type="InterPro" id="IPR003346">
    <property type="entry name" value="Transposase_20"/>
</dbReference>
<accession>A0AAW8DIQ0</accession>
<dbReference type="Proteomes" id="UP001230951">
    <property type="component" value="Unassembled WGS sequence"/>
</dbReference>
<reference evidence="2 4" key="1">
    <citation type="submission" date="2023-07" db="EMBL/GenBank/DDBJ databases">
        <title>Sorghum-associated microbial communities from plants grown in Nebraska, USA.</title>
        <authorList>
            <person name="Schachtman D."/>
        </authorList>
    </citation>
    <scope>NUCLEOTIDE SEQUENCE</scope>
    <source>
        <strain evidence="2">DS1006</strain>
        <strain evidence="3 4">DS1016</strain>
    </source>
</reference>
<dbReference type="PANTHER" id="PTHR33055:SF16">
    <property type="entry name" value="TRANSPOSASE FOR INSERTION SEQUENCE ELEMENT IS1547"/>
    <property type="match status" value="1"/>
</dbReference>